<dbReference type="OrthoDB" id="27593at2759"/>
<feature type="transmembrane region" description="Helical" evidence="1">
    <location>
        <begin position="588"/>
        <end position="610"/>
    </location>
</feature>
<dbReference type="SUPFAM" id="SSF48065">
    <property type="entry name" value="DBL homology domain (DH-domain)"/>
    <property type="match status" value="1"/>
</dbReference>
<dbReference type="PANTHER" id="PTHR12845">
    <property type="entry name" value="GUANINE NUCLEOTIDE EXCHANGE FACTOR"/>
    <property type="match status" value="1"/>
</dbReference>
<dbReference type="GeneID" id="105025431"/>
<keyword evidence="4" id="KW-1185">Reference proteome</keyword>
<proteinExistence type="predicted"/>
<sequence>MDWLTMAQLPDLSVHLRTEPFPHTRFRMEFTAQTENKPIEQKQLLEENSEPLGKSEISPAAEMSGDYIGGVTDQTEMEDFIGFEGISSALVTVATSQAWSLGGLIQRSMPKLFWVPGQNDIVETMASPLLPSDNDDQERVFRSTETLKEECQDYNMKGLCESKYLDVFPLYQHFCLYSLRADINRMSGSSLSELVTAECLTGLRSPPVHYVCSNVVTRHLSLTGEDLCRSWQDLPEVKERGLVNTFSHREICLQEAMFEMISSEASYLKKLGVAVNHFLASEALEQTIPRMEHHILFSNLCSVRKASEAFLLDLEVCLGENAMISRVEDVVLCHCPAFRSVYVPYLTNMMYQEALVTLLMQENREFLFALKKLESDPVCQRQTLKSFFVLPFQRITRLKIILENILRLTERGCESIPCLKDAIEATHKIVMECNDGVQRMKQMEELVYIHKLIDFGSVKSIPLVTSGRYLIHKGLLKQLIPEGYVPGSRISYLDIYLHVFNDLLLISLKKEQRFSVLDHAVFPTHVHIEQLNTEALGLPPESFVMRLSQNHTGHATAFILAPHTIIRKHLWLKELLMACCLPPGAQMYFFHCVFLIVGVFLYFLYFNIWYI</sequence>
<evidence type="ECO:0000256" key="1">
    <source>
        <dbReference type="SAM" id="Phobius"/>
    </source>
</evidence>
<dbReference type="Pfam" id="PF00621">
    <property type="entry name" value="RhoGEF"/>
    <property type="match status" value="1"/>
</dbReference>
<reference evidence="3" key="4">
    <citation type="submission" date="2025-09" db="UniProtKB">
        <authorList>
            <consortium name="Ensembl"/>
        </authorList>
    </citation>
    <scope>IDENTIFICATION</scope>
</reference>
<dbReference type="Proteomes" id="UP000265140">
    <property type="component" value="Chromosome 17"/>
</dbReference>
<dbReference type="Bgee" id="ENSELUG00000009266">
    <property type="expression patterns" value="Expressed in ovary and 4 other cell types or tissues"/>
</dbReference>
<keyword evidence="1" id="KW-1133">Transmembrane helix</keyword>
<protein>
    <recommendedName>
        <fullName evidence="2">DH domain-containing protein</fullName>
    </recommendedName>
</protein>
<dbReference type="GeneTree" id="ENSGT01030000234571"/>
<dbReference type="InterPro" id="IPR000219">
    <property type="entry name" value="DH_dom"/>
</dbReference>
<name>A0A3P8ZRZ1_ESOLU</name>
<dbReference type="Gene3D" id="1.20.900.10">
    <property type="entry name" value="Dbl homology (DH) domain"/>
    <property type="match status" value="1"/>
</dbReference>
<dbReference type="KEGG" id="els:105025431"/>
<keyword evidence="1" id="KW-0812">Transmembrane</keyword>
<dbReference type="Ensembl" id="ENSELUT00000005224.3">
    <property type="protein sequence ID" value="ENSELUP00000031655.2"/>
    <property type="gene ID" value="ENSELUG00000009266.3"/>
</dbReference>
<dbReference type="InterPro" id="IPR035899">
    <property type="entry name" value="DBL_dom_sf"/>
</dbReference>
<dbReference type="AlphaFoldDB" id="A0A3P8ZRZ1"/>
<dbReference type="InterPro" id="IPR047271">
    <property type="entry name" value="Ephexin-like"/>
</dbReference>
<dbReference type="GO" id="GO:0005634">
    <property type="term" value="C:nucleus"/>
    <property type="evidence" value="ECO:0007669"/>
    <property type="project" value="TreeGrafter"/>
</dbReference>
<dbReference type="CDD" id="cd00160">
    <property type="entry name" value="RhoGEF"/>
    <property type="match status" value="1"/>
</dbReference>
<reference evidence="4" key="1">
    <citation type="journal article" date="2014" name="PLoS ONE">
        <title>The genome and linkage map of the northern pike (Esox lucius): conserved synteny revealed between the salmonid sister group and the Neoteleostei.</title>
        <authorList>
            <person name="Rondeau E.B."/>
            <person name="Minkley D.R."/>
            <person name="Leong J.S."/>
            <person name="Messmer A.M."/>
            <person name="Jantzen J.R."/>
            <person name="von Schalburg K.R."/>
            <person name="Lemon C."/>
            <person name="Bird N.H."/>
            <person name="Koop B.F."/>
        </authorList>
    </citation>
    <scope>NUCLEOTIDE SEQUENCE</scope>
</reference>
<reference evidence="3" key="3">
    <citation type="submission" date="2025-08" db="UniProtKB">
        <authorList>
            <consortium name="Ensembl"/>
        </authorList>
    </citation>
    <scope>IDENTIFICATION</scope>
</reference>
<evidence type="ECO:0000259" key="2">
    <source>
        <dbReference type="PROSITE" id="PS50010"/>
    </source>
</evidence>
<dbReference type="PANTHER" id="PTHR12845:SF2">
    <property type="entry name" value="DH DOMAIN-CONTAINING PROTEIN-RELATED"/>
    <property type="match status" value="1"/>
</dbReference>
<dbReference type="SMART" id="SM00325">
    <property type="entry name" value="RhoGEF"/>
    <property type="match status" value="1"/>
</dbReference>
<dbReference type="PROSITE" id="PS50010">
    <property type="entry name" value="DH_2"/>
    <property type="match status" value="1"/>
</dbReference>
<keyword evidence="1" id="KW-0472">Membrane</keyword>
<evidence type="ECO:0000313" key="3">
    <source>
        <dbReference type="Ensembl" id="ENSELUP00000031655.2"/>
    </source>
</evidence>
<dbReference type="RefSeq" id="XP_010894402.2">
    <property type="nucleotide sequence ID" value="XM_010896100.3"/>
</dbReference>
<dbReference type="InParanoid" id="A0A3P8ZRZ1"/>
<feature type="domain" description="DH" evidence="2">
    <location>
        <begin position="252"/>
        <end position="436"/>
    </location>
</feature>
<dbReference type="SUPFAM" id="SSF50729">
    <property type="entry name" value="PH domain-like"/>
    <property type="match status" value="1"/>
</dbReference>
<accession>A0A3P8ZRZ1</accession>
<dbReference type="GO" id="GO:0005085">
    <property type="term" value="F:guanyl-nucleotide exchange factor activity"/>
    <property type="evidence" value="ECO:0007669"/>
    <property type="project" value="InterPro"/>
</dbReference>
<evidence type="ECO:0000313" key="4">
    <source>
        <dbReference type="Proteomes" id="UP000265140"/>
    </source>
</evidence>
<organism evidence="3 4">
    <name type="scientific">Esox lucius</name>
    <name type="common">Northern pike</name>
    <dbReference type="NCBI Taxonomy" id="8010"/>
    <lineage>
        <taxon>Eukaryota</taxon>
        <taxon>Metazoa</taxon>
        <taxon>Chordata</taxon>
        <taxon>Craniata</taxon>
        <taxon>Vertebrata</taxon>
        <taxon>Euteleostomi</taxon>
        <taxon>Actinopterygii</taxon>
        <taxon>Neopterygii</taxon>
        <taxon>Teleostei</taxon>
        <taxon>Protacanthopterygii</taxon>
        <taxon>Esociformes</taxon>
        <taxon>Esocidae</taxon>
        <taxon>Esox</taxon>
    </lineage>
</organism>
<dbReference type="OMA" id="HEIVTEC"/>
<reference evidence="3" key="2">
    <citation type="submission" date="2020-02" db="EMBL/GenBank/DDBJ databases">
        <title>Esox lucius (northern pike) genome, fEsoLuc1, primary haplotype.</title>
        <authorList>
            <person name="Myers G."/>
            <person name="Karagic N."/>
            <person name="Meyer A."/>
            <person name="Pippel M."/>
            <person name="Reichard M."/>
            <person name="Winkler S."/>
            <person name="Tracey A."/>
            <person name="Sims Y."/>
            <person name="Howe K."/>
            <person name="Rhie A."/>
            <person name="Formenti G."/>
            <person name="Durbin R."/>
            <person name="Fedrigo O."/>
            <person name="Jarvis E.D."/>
        </authorList>
    </citation>
    <scope>NUCLEOTIDE SEQUENCE [LARGE SCALE GENOMIC DNA]</scope>
</reference>
<dbReference type="GO" id="GO:0005737">
    <property type="term" value="C:cytoplasm"/>
    <property type="evidence" value="ECO:0007669"/>
    <property type="project" value="TreeGrafter"/>
</dbReference>